<proteinExistence type="predicted"/>
<keyword evidence="2" id="KW-1185">Reference proteome</keyword>
<evidence type="ECO:0000313" key="1">
    <source>
        <dbReference type="EMBL" id="MCW3484185.1"/>
    </source>
</evidence>
<gene>
    <name evidence="1" type="ORF">OL497_09795</name>
</gene>
<accession>A0ABT3IJN5</accession>
<evidence type="ECO:0000313" key="2">
    <source>
        <dbReference type="Proteomes" id="UP001207742"/>
    </source>
</evidence>
<protein>
    <submittedName>
        <fullName evidence="1">Uncharacterized protein</fullName>
    </submittedName>
</protein>
<organism evidence="1 2">
    <name type="scientific">Chitinophaga nivalis</name>
    <dbReference type="NCBI Taxonomy" id="2991709"/>
    <lineage>
        <taxon>Bacteria</taxon>
        <taxon>Pseudomonadati</taxon>
        <taxon>Bacteroidota</taxon>
        <taxon>Chitinophagia</taxon>
        <taxon>Chitinophagales</taxon>
        <taxon>Chitinophagaceae</taxon>
        <taxon>Chitinophaga</taxon>
    </lineage>
</organism>
<name>A0ABT3IJN5_9BACT</name>
<reference evidence="1 2" key="1">
    <citation type="submission" date="2022-10" db="EMBL/GenBank/DDBJ databases">
        <title>Chitinophaga nivalis PC15 sp. nov., isolated from Pyeongchang county, South Korea.</title>
        <authorList>
            <person name="Trinh H.N."/>
        </authorList>
    </citation>
    <scope>NUCLEOTIDE SEQUENCE [LARGE SCALE GENOMIC DNA]</scope>
    <source>
        <strain evidence="1 2">PC14</strain>
    </source>
</reference>
<dbReference type="RefSeq" id="WP_264729704.1">
    <property type="nucleotide sequence ID" value="NZ_JAPDNR010000001.1"/>
</dbReference>
<dbReference type="EMBL" id="JAPDNS010000001">
    <property type="protein sequence ID" value="MCW3484185.1"/>
    <property type="molecule type" value="Genomic_DNA"/>
</dbReference>
<sequence length="42" mass="4930">MTILICPFVLIIYLFDTVPAVVFVQDQQRQNNPLLKTCHRLQ</sequence>
<comment type="caution">
    <text evidence="1">The sequence shown here is derived from an EMBL/GenBank/DDBJ whole genome shotgun (WGS) entry which is preliminary data.</text>
</comment>
<dbReference type="Proteomes" id="UP001207742">
    <property type="component" value="Unassembled WGS sequence"/>
</dbReference>